<organism evidence="1">
    <name type="scientific">viral metagenome</name>
    <dbReference type="NCBI Taxonomy" id="1070528"/>
    <lineage>
        <taxon>unclassified sequences</taxon>
        <taxon>metagenomes</taxon>
        <taxon>organismal metagenomes</taxon>
    </lineage>
</organism>
<sequence length="55" mass="6496">MGDRIACTKENPSDVKPYKWYHPDAKLIDSFDDFWDDSYDIYECPNCGIRFDVTV</sequence>
<name>A0A6M3JDV5_9ZZZZ</name>
<accession>A0A6M3JDV5</accession>
<protein>
    <submittedName>
        <fullName evidence="1">Uncharacterized protein</fullName>
    </submittedName>
</protein>
<evidence type="ECO:0000313" key="1">
    <source>
        <dbReference type="EMBL" id="QJA68379.1"/>
    </source>
</evidence>
<proteinExistence type="predicted"/>
<dbReference type="AlphaFoldDB" id="A0A6M3JDV5"/>
<dbReference type="EMBL" id="MT141612">
    <property type="protein sequence ID" value="QJA68379.1"/>
    <property type="molecule type" value="Genomic_DNA"/>
</dbReference>
<reference evidence="1" key="1">
    <citation type="submission" date="2020-03" db="EMBL/GenBank/DDBJ databases">
        <title>The deep terrestrial virosphere.</title>
        <authorList>
            <person name="Holmfeldt K."/>
            <person name="Nilsson E."/>
            <person name="Simone D."/>
            <person name="Lopez-Fernandez M."/>
            <person name="Wu X."/>
            <person name="de Brujin I."/>
            <person name="Lundin D."/>
            <person name="Andersson A."/>
            <person name="Bertilsson S."/>
            <person name="Dopson M."/>
        </authorList>
    </citation>
    <scope>NUCLEOTIDE SEQUENCE</scope>
    <source>
        <strain evidence="1">MM415A06905</strain>
    </source>
</reference>
<gene>
    <name evidence="1" type="ORF">MM415A06905_0001</name>
</gene>